<keyword evidence="1" id="KW-0223">Dioxygenase</keyword>
<dbReference type="InterPro" id="IPR008775">
    <property type="entry name" value="Phytyl_CoA_dOase-like"/>
</dbReference>
<keyword evidence="2" id="KW-1185">Reference proteome</keyword>
<accession>A0ABR1G0V7</accession>
<evidence type="ECO:0000313" key="1">
    <source>
        <dbReference type="EMBL" id="KAK7242163.1"/>
    </source>
</evidence>
<reference evidence="1 2" key="1">
    <citation type="submission" date="2024-03" db="EMBL/GenBank/DDBJ databases">
        <title>Aureococcus anophagefferens CCMP1851 and Kratosvirus quantuckense: Draft genome of a second virus-susceptible host strain in the model system.</title>
        <authorList>
            <person name="Chase E."/>
            <person name="Truchon A.R."/>
            <person name="Schepens W."/>
            <person name="Wilhelm S.W."/>
        </authorList>
    </citation>
    <scope>NUCLEOTIDE SEQUENCE [LARGE SCALE GENOMIC DNA]</scope>
    <source>
        <strain evidence="1 2">CCMP1851</strain>
    </source>
</reference>
<dbReference type="SUPFAM" id="SSF51197">
    <property type="entry name" value="Clavaminate synthase-like"/>
    <property type="match status" value="1"/>
</dbReference>
<dbReference type="GO" id="GO:0051213">
    <property type="term" value="F:dioxygenase activity"/>
    <property type="evidence" value="ECO:0007669"/>
    <property type="project" value="UniProtKB-KW"/>
</dbReference>
<dbReference type="Pfam" id="PF05721">
    <property type="entry name" value="PhyH"/>
    <property type="match status" value="1"/>
</dbReference>
<keyword evidence="1" id="KW-0560">Oxidoreductase</keyword>
<sequence length="364" mass="39615">MMDDAKRLPSMNAPPPPPSVWPEALNALGWRGASDDAAVAALRASLAAENGMRDLETVDPTQVERAAELFRREGFVVVRDVLDAAQLELLRAGCAREMKRIVDAFGAGGNRGSHRFSFGGAHRSGSCGHCPEWTQLVELATVQPVLAAIFDSDEYRACSMGGDFCLPGAASYQPLHADTGGELCFEGEDVDARDAPVALVTVNFLPQDFTRTNGPLRQIPATSTTRDPIPSLADEPDAWKRSTLLPCRAGWAVVRDLRAWHGGTPNLSQGTRAVPNVEYCAPWLEPGFRASVPRELYETLPPRAQFRCARIVGDVDARLVDELRTPYIFGRRAPPPAPPRARRGFVARVLGCARRDAARTHKTV</sequence>
<name>A0ABR1G0V7_AURAN</name>
<evidence type="ECO:0000313" key="2">
    <source>
        <dbReference type="Proteomes" id="UP001363151"/>
    </source>
</evidence>
<gene>
    <name evidence="1" type="primary">phyH</name>
    <name evidence="1" type="ORF">SO694_00013045</name>
</gene>
<dbReference type="EMBL" id="JBBJCI010000146">
    <property type="protein sequence ID" value="KAK7242163.1"/>
    <property type="molecule type" value="Genomic_DNA"/>
</dbReference>
<protein>
    <submittedName>
        <fullName evidence="1">Dioxygenase</fullName>
    </submittedName>
</protein>
<comment type="caution">
    <text evidence="1">The sequence shown here is derived from an EMBL/GenBank/DDBJ whole genome shotgun (WGS) entry which is preliminary data.</text>
</comment>
<organism evidence="1 2">
    <name type="scientific">Aureococcus anophagefferens</name>
    <name type="common">Harmful bloom alga</name>
    <dbReference type="NCBI Taxonomy" id="44056"/>
    <lineage>
        <taxon>Eukaryota</taxon>
        <taxon>Sar</taxon>
        <taxon>Stramenopiles</taxon>
        <taxon>Ochrophyta</taxon>
        <taxon>Pelagophyceae</taxon>
        <taxon>Pelagomonadales</taxon>
        <taxon>Pelagomonadaceae</taxon>
        <taxon>Aureococcus</taxon>
    </lineage>
</organism>
<proteinExistence type="predicted"/>
<dbReference type="Proteomes" id="UP001363151">
    <property type="component" value="Unassembled WGS sequence"/>
</dbReference>
<dbReference type="Gene3D" id="2.60.120.620">
    <property type="entry name" value="q2cbj1_9rhob like domain"/>
    <property type="match status" value="1"/>
</dbReference>